<sequence length="118" mass="13239">MRGHNFRELKIWQKARELVKTVYEATKSYPQSEVYGLQGQSRRAVVSIAANIAEGSGKGTNKDFSNFLNIAKGSLFELETLIILGCDLGYLSVEVHNSLTNQSQELEKMIISFQNQLV</sequence>
<dbReference type="PANTHER" id="PTHR38471">
    <property type="entry name" value="FOUR HELIX BUNDLE PROTEIN"/>
    <property type="match status" value="1"/>
</dbReference>
<protein>
    <submittedName>
        <fullName evidence="1">Four helix bundle protein</fullName>
    </submittedName>
</protein>
<keyword evidence="2" id="KW-1185">Reference proteome</keyword>
<dbReference type="PANTHER" id="PTHR38471:SF2">
    <property type="entry name" value="FOUR HELIX BUNDLE PROTEIN"/>
    <property type="match status" value="1"/>
</dbReference>
<dbReference type="Pfam" id="PF05635">
    <property type="entry name" value="23S_rRNA_IVP"/>
    <property type="match status" value="1"/>
</dbReference>
<dbReference type="Proteomes" id="UP000249239">
    <property type="component" value="Unassembled WGS sequence"/>
</dbReference>
<dbReference type="InterPro" id="IPR012657">
    <property type="entry name" value="23S_rRNA-intervening_sequence"/>
</dbReference>
<gene>
    <name evidence="1" type="ORF">LX69_00926</name>
</gene>
<reference evidence="1 2" key="1">
    <citation type="submission" date="2018-06" db="EMBL/GenBank/DDBJ databases">
        <title>Genomic Encyclopedia of Archaeal and Bacterial Type Strains, Phase II (KMG-II): from individual species to whole genera.</title>
        <authorList>
            <person name="Goeker M."/>
        </authorList>
    </citation>
    <scope>NUCLEOTIDE SEQUENCE [LARGE SCALE GENOMIC DNA]</scope>
    <source>
        <strain evidence="1 2">DSM 6779</strain>
    </source>
</reference>
<dbReference type="AlphaFoldDB" id="A0A2W7QBV9"/>
<proteinExistence type="predicted"/>
<dbReference type="EMBL" id="QKZK01000005">
    <property type="protein sequence ID" value="PZX19259.1"/>
    <property type="molecule type" value="Genomic_DNA"/>
</dbReference>
<accession>A0A2W7QBV9</accession>
<dbReference type="NCBIfam" id="TIGR02436">
    <property type="entry name" value="four helix bundle protein"/>
    <property type="match status" value="1"/>
</dbReference>
<dbReference type="RefSeq" id="WP_111444637.1">
    <property type="nucleotide sequence ID" value="NZ_QKZK01000005.1"/>
</dbReference>
<evidence type="ECO:0000313" key="1">
    <source>
        <dbReference type="EMBL" id="PZX19259.1"/>
    </source>
</evidence>
<comment type="caution">
    <text evidence="1">The sequence shown here is derived from an EMBL/GenBank/DDBJ whole genome shotgun (WGS) entry which is preliminary data.</text>
</comment>
<dbReference type="InterPro" id="IPR036583">
    <property type="entry name" value="23S_rRNA_IVS_sf"/>
</dbReference>
<dbReference type="CDD" id="cd16377">
    <property type="entry name" value="23S_rRNA_IVP_like"/>
    <property type="match status" value="1"/>
</dbReference>
<dbReference type="SUPFAM" id="SSF158446">
    <property type="entry name" value="IVS-encoded protein-like"/>
    <property type="match status" value="1"/>
</dbReference>
<evidence type="ECO:0000313" key="2">
    <source>
        <dbReference type="Proteomes" id="UP000249239"/>
    </source>
</evidence>
<dbReference type="Gene3D" id="1.20.1440.60">
    <property type="entry name" value="23S rRNA-intervening sequence"/>
    <property type="match status" value="1"/>
</dbReference>
<name>A0A2W7QBV9_9BACT</name>
<dbReference type="OrthoDB" id="9811959at2"/>
<organism evidence="1 2">
    <name type="scientific">Breznakibacter xylanolyticus</name>
    <dbReference type="NCBI Taxonomy" id="990"/>
    <lineage>
        <taxon>Bacteria</taxon>
        <taxon>Pseudomonadati</taxon>
        <taxon>Bacteroidota</taxon>
        <taxon>Bacteroidia</taxon>
        <taxon>Marinilabiliales</taxon>
        <taxon>Marinilabiliaceae</taxon>
        <taxon>Breznakibacter</taxon>
    </lineage>
</organism>